<dbReference type="Pfam" id="PF06123">
    <property type="entry name" value="CreD"/>
    <property type="match status" value="1"/>
</dbReference>
<name>A0A396Z836_9LEPT</name>
<comment type="caution">
    <text evidence="1">The sequence shown here is derived from an EMBL/GenBank/DDBJ whole genome shotgun (WGS) entry which is preliminary data.</text>
</comment>
<dbReference type="Proteomes" id="UP000265798">
    <property type="component" value="Unassembled WGS sequence"/>
</dbReference>
<dbReference type="InterPro" id="IPR010364">
    <property type="entry name" value="Uncharacterised_IM_CreD"/>
</dbReference>
<organism evidence="1 2">
    <name type="scientific">Leptospira stimsonii</name>
    <dbReference type="NCBI Taxonomy" id="2202203"/>
    <lineage>
        <taxon>Bacteria</taxon>
        <taxon>Pseudomonadati</taxon>
        <taxon>Spirochaetota</taxon>
        <taxon>Spirochaetia</taxon>
        <taxon>Leptospirales</taxon>
        <taxon>Leptospiraceae</taxon>
        <taxon>Leptospira</taxon>
    </lineage>
</organism>
<evidence type="ECO:0000313" key="2">
    <source>
        <dbReference type="Proteomes" id="UP000265798"/>
    </source>
</evidence>
<reference evidence="2" key="1">
    <citation type="submission" date="2018-05" db="EMBL/GenBank/DDBJ databases">
        <title>Leptospira yasudae sp. nov. and Leptospira stimsonii sp. nov., two pathogenic species of the genus Leptospira isolated from environmental sources.</title>
        <authorList>
            <person name="Casanovas-Massana A."/>
            <person name="Hamond C."/>
            <person name="Santos L.A."/>
            <person name="Hacker K.P."/>
            <person name="Balassiano I."/>
            <person name="Medeiros M.A."/>
            <person name="Reis M.G."/>
            <person name="Ko A.I."/>
            <person name="Wunder E.A."/>
        </authorList>
    </citation>
    <scope>NUCLEOTIDE SEQUENCE [LARGE SCALE GENOMIC DNA]</scope>
    <source>
        <strain evidence="2">Yale</strain>
    </source>
</reference>
<evidence type="ECO:0000313" key="1">
    <source>
        <dbReference type="EMBL" id="RHX91702.1"/>
    </source>
</evidence>
<sequence>MNGSLKPEKRYRGIYVIALYPSVLKFEEVFLLATSILFRFPIRILFGRKYFLRLGISDVKGIREQITIQIGDTKKEMGSGT</sequence>
<dbReference type="EMBL" id="QHCT01000001">
    <property type="protein sequence ID" value="RHX91702.1"/>
    <property type="molecule type" value="Genomic_DNA"/>
</dbReference>
<proteinExistence type="predicted"/>
<protein>
    <submittedName>
        <fullName evidence="1">Uncharacterized protein</fullName>
    </submittedName>
</protein>
<accession>A0A396Z836</accession>
<dbReference type="AlphaFoldDB" id="A0A396Z836"/>
<gene>
    <name evidence="1" type="ORF">DLM75_00110</name>
</gene>